<evidence type="ECO:0000313" key="2">
    <source>
        <dbReference type="EMBL" id="KAJ7021277.1"/>
    </source>
</evidence>
<evidence type="ECO:0000313" key="3">
    <source>
        <dbReference type="Proteomes" id="UP001218188"/>
    </source>
</evidence>
<comment type="caution">
    <text evidence="2">The sequence shown here is derived from an EMBL/GenBank/DDBJ whole genome shotgun (WGS) entry which is preliminary data.</text>
</comment>
<sequence length="466" mass="52130">MSVILKSHINLPTRTRSPAFCEPMVSDPNVPGVHLVFPNPILVYGAPPRHPLAAPAVFGPISRIPTELLATIFGMCSGEARLVASTTTEMELDRLAKRYLLEVSQVCSSWHAIALETPRLWSDLTFDTRLWHASTAPIDTFLSLLETSLLRGRNHRLSIRFAVDVRAAHARQALSLLCEHAQRWESLGCCTFGGNPKEYLNGAIGNLPSLKVLHYRGIWEGIDAFDNAPALSRVTLLGQGKDIALPWAQISTFTYCCGPDATAVVPGSARFLGPTSEFIYALELAEIHTEQEWPAMELNVGTLNIRVSRGDSRAPLDVLRQIFRSWTLPHVLQLSVMPRKETPPVWNEEHFLDLARRSSFRTHLTILHLCVVITDDELLRCLFVLPLLEQLVLSERAPHIFITDRFLRGIAVDPNSPPIVPRLTFLSLTTVRRFSDDAYSDCLRSRSTSRGVSFRTELELSPHAER</sequence>
<organism evidence="2 3">
    <name type="scientific">Mycena alexandri</name>
    <dbReference type="NCBI Taxonomy" id="1745969"/>
    <lineage>
        <taxon>Eukaryota</taxon>
        <taxon>Fungi</taxon>
        <taxon>Dikarya</taxon>
        <taxon>Basidiomycota</taxon>
        <taxon>Agaricomycotina</taxon>
        <taxon>Agaricomycetes</taxon>
        <taxon>Agaricomycetidae</taxon>
        <taxon>Agaricales</taxon>
        <taxon>Marasmiineae</taxon>
        <taxon>Mycenaceae</taxon>
        <taxon>Mycena</taxon>
    </lineage>
</organism>
<reference evidence="2" key="1">
    <citation type="submission" date="2023-03" db="EMBL/GenBank/DDBJ databases">
        <title>Massive genome expansion in bonnet fungi (Mycena s.s.) driven by repeated elements and novel gene families across ecological guilds.</title>
        <authorList>
            <consortium name="Lawrence Berkeley National Laboratory"/>
            <person name="Harder C.B."/>
            <person name="Miyauchi S."/>
            <person name="Viragh M."/>
            <person name="Kuo A."/>
            <person name="Thoen E."/>
            <person name="Andreopoulos B."/>
            <person name="Lu D."/>
            <person name="Skrede I."/>
            <person name="Drula E."/>
            <person name="Henrissat B."/>
            <person name="Morin E."/>
            <person name="Kohler A."/>
            <person name="Barry K."/>
            <person name="LaButti K."/>
            <person name="Morin E."/>
            <person name="Salamov A."/>
            <person name="Lipzen A."/>
            <person name="Mereny Z."/>
            <person name="Hegedus B."/>
            <person name="Baldrian P."/>
            <person name="Stursova M."/>
            <person name="Weitz H."/>
            <person name="Taylor A."/>
            <person name="Grigoriev I.V."/>
            <person name="Nagy L.G."/>
            <person name="Martin F."/>
            <person name="Kauserud H."/>
        </authorList>
    </citation>
    <scope>NUCLEOTIDE SEQUENCE</scope>
    <source>
        <strain evidence="2">CBHHK200</strain>
    </source>
</reference>
<keyword evidence="3" id="KW-1185">Reference proteome</keyword>
<dbReference type="AlphaFoldDB" id="A0AAD6WQC7"/>
<gene>
    <name evidence="2" type="ORF">C8F04DRAFT_1273960</name>
</gene>
<name>A0AAD6WQC7_9AGAR</name>
<protein>
    <recommendedName>
        <fullName evidence="1">F-box domain-containing protein</fullName>
    </recommendedName>
</protein>
<dbReference type="Gene3D" id="1.20.1280.50">
    <property type="match status" value="1"/>
</dbReference>
<dbReference type="InterPro" id="IPR001810">
    <property type="entry name" value="F-box_dom"/>
</dbReference>
<dbReference type="Proteomes" id="UP001218188">
    <property type="component" value="Unassembled WGS sequence"/>
</dbReference>
<proteinExistence type="predicted"/>
<dbReference type="Pfam" id="PF12937">
    <property type="entry name" value="F-box-like"/>
    <property type="match status" value="1"/>
</dbReference>
<feature type="domain" description="F-box" evidence="1">
    <location>
        <begin position="61"/>
        <end position="126"/>
    </location>
</feature>
<accession>A0AAD6WQC7</accession>
<dbReference type="EMBL" id="JARJCM010000237">
    <property type="protein sequence ID" value="KAJ7021277.1"/>
    <property type="molecule type" value="Genomic_DNA"/>
</dbReference>
<evidence type="ECO:0000259" key="1">
    <source>
        <dbReference type="Pfam" id="PF12937"/>
    </source>
</evidence>